<gene>
    <name evidence="2" type="ORF">DILT_LOCUS19213</name>
</gene>
<evidence type="ECO:0000313" key="3">
    <source>
        <dbReference type="Proteomes" id="UP000281553"/>
    </source>
</evidence>
<dbReference type="EMBL" id="UYRU01109518">
    <property type="protein sequence ID" value="VDN43898.1"/>
    <property type="molecule type" value="Genomic_DNA"/>
</dbReference>
<dbReference type="CDD" id="cd14279">
    <property type="entry name" value="CUE"/>
    <property type="match status" value="1"/>
</dbReference>
<evidence type="ECO:0000313" key="2">
    <source>
        <dbReference type="EMBL" id="VDN43898.1"/>
    </source>
</evidence>
<proteinExistence type="predicted"/>
<evidence type="ECO:0008006" key="4">
    <source>
        <dbReference type="Google" id="ProtNLM"/>
    </source>
</evidence>
<organism evidence="2 3">
    <name type="scientific">Dibothriocephalus latus</name>
    <name type="common">Fish tapeworm</name>
    <name type="synonym">Diphyllobothrium latum</name>
    <dbReference type="NCBI Taxonomy" id="60516"/>
    <lineage>
        <taxon>Eukaryota</taxon>
        <taxon>Metazoa</taxon>
        <taxon>Spiralia</taxon>
        <taxon>Lophotrochozoa</taxon>
        <taxon>Platyhelminthes</taxon>
        <taxon>Cestoda</taxon>
        <taxon>Eucestoda</taxon>
        <taxon>Diphyllobothriidea</taxon>
        <taxon>Diphyllobothriidae</taxon>
        <taxon>Dibothriocephalus</taxon>
    </lineage>
</organism>
<protein>
    <recommendedName>
        <fullName evidence="4">CUE domain-containing protein</fullName>
    </recommendedName>
</protein>
<evidence type="ECO:0000256" key="1">
    <source>
        <dbReference type="SAM" id="MobiDB-lite"/>
    </source>
</evidence>
<feature type="region of interest" description="Disordered" evidence="1">
    <location>
        <begin position="68"/>
        <end position="89"/>
    </location>
</feature>
<feature type="region of interest" description="Disordered" evidence="1">
    <location>
        <begin position="118"/>
        <end position="158"/>
    </location>
</feature>
<sequence length="191" mass="20777">PANVSVFEQLCELFPGSDRATLREIADATGGDLEWAAGLALEAGQSSARTQLVSTERTEELCQAIARPSAPAGFPEETTRGPADPSTVDALPFEKTEGPVLSDQDSYMKFDTAFEGIEQSENDELTYEGNEGQEDAEEEGGFSAGHDNVTQESFADYDPPSLRITREFVRHAFNRYAATMDLPKIDLGTIF</sequence>
<dbReference type="AlphaFoldDB" id="A0A3P7P503"/>
<dbReference type="Proteomes" id="UP000281553">
    <property type="component" value="Unassembled WGS sequence"/>
</dbReference>
<name>A0A3P7P503_DIBLA</name>
<accession>A0A3P7P503</accession>
<feature type="compositionally biased region" description="Acidic residues" evidence="1">
    <location>
        <begin position="118"/>
        <end position="140"/>
    </location>
</feature>
<reference evidence="2 3" key="1">
    <citation type="submission" date="2018-11" db="EMBL/GenBank/DDBJ databases">
        <authorList>
            <consortium name="Pathogen Informatics"/>
        </authorList>
    </citation>
    <scope>NUCLEOTIDE SEQUENCE [LARGE SCALE GENOMIC DNA]</scope>
</reference>
<feature type="non-terminal residue" evidence="2">
    <location>
        <position position="1"/>
    </location>
</feature>
<keyword evidence="3" id="KW-1185">Reference proteome</keyword>